<keyword evidence="2" id="KW-1185">Reference proteome</keyword>
<evidence type="ECO:0000313" key="1">
    <source>
        <dbReference type="EMBL" id="MCG2617162.1"/>
    </source>
</evidence>
<name>A0ABS9KY55_9BACT</name>
<reference evidence="1" key="1">
    <citation type="submission" date="2022-01" db="EMBL/GenBank/DDBJ databases">
        <authorList>
            <person name="Jo J.-H."/>
            <person name="Im W.-T."/>
        </authorList>
    </citation>
    <scope>NUCLEOTIDE SEQUENCE</scope>
    <source>
        <strain evidence="1">NA20</strain>
    </source>
</reference>
<dbReference type="EMBL" id="JAKLTR010000018">
    <property type="protein sequence ID" value="MCG2617162.1"/>
    <property type="molecule type" value="Genomic_DNA"/>
</dbReference>
<gene>
    <name evidence="1" type="ORF">LZZ85_22895</name>
</gene>
<proteinExistence type="predicted"/>
<protein>
    <recommendedName>
        <fullName evidence="3">Phosphoribosylpyrophosphate synthetase</fullName>
    </recommendedName>
</protein>
<sequence>MQIESTEEDMKTLSSCMNKLIADGYSEHFKVGEEGLESPDSGKTYKPQEVHVLNFFRFEGASDPDDNSILYAIETDGGEKGLLTDAYGTYADPRVGKFMQEVEDINKKTTKS</sequence>
<dbReference type="RefSeq" id="WP_237875699.1">
    <property type="nucleotide sequence ID" value="NZ_JAKLTR010000018.1"/>
</dbReference>
<comment type="caution">
    <text evidence="1">The sequence shown here is derived from an EMBL/GenBank/DDBJ whole genome shotgun (WGS) entry which is preliminary data.</text>
</comment>
<organism evidence="1 2">
    <name type="scientific">Terrimonas ginsenosidimutans</name>
    <dbReference type="NCBI Taxonomy" id="2908004"/>
    <lineage>
        <taxon>Bacteria</taxon>
        <taxon>Pseudomonadati</taxon>
        <taxon>Bacteroidota</taxon>
        <taxon>Chitinophagia</taxon>
        <taxon>Chitinophagales</taxon>
        <taxon>Chitinophagaceae</taxon>
        <taxon>Terrimonas</taxon>
    </lineage>
</organism>
<evidence type="ECO:0008006" key="3">
    <source>
        <dbReference type="Google" id="ProtNLM"/>
    </source>
</evidence>
<dbReference type="Proteomes" id="UP001165367">
    <property type="component" value="Unassembled WGS sequence"/>
</dbReference>
<evidence type="ECO:0000313" key="2">
    <source>
        <dbReference type="Proteomes" id="UP001165367"/>
    </source>
</evidence>
<accession>A0ABS9KY55</accession>